<proteinExistence type="predicted"/>
<evidence type="ECO:0000313" key="5">
    <source>
        <dbReference type="Proteomes" id="UP001634394"/>
    </source>
</evidence>
<dbReference type="InterPro" id="IPR012983">
    <property type="entry name" value="PHR"/>
</dbReference>
<feature type="domain" description="BTB" evidence="3">
    <location>
        <begin position="40"/>
        <end position="99"/>
    </location>
</feature>
<sequence>MVSLHHTDILYIVLSIDIDWQAQRDVLSSNRYMLENHVACDVTFFIGKQREEVTAHKYVLISRSSVFYAMLCGLLQETGPINIPDIEPDVFKHLLRFLYFEVFEPDGESILALLYAAKKYAVESLVNKCVSWLKEGVSVDNVCSILQQAHTLDEQDLRSKCLEFIMNNGSSVLKHPSFRNLSSECVEMVISQDELCAEEDEVYEAMKDWAETECTRINIQSSAENMRQVLGERKNLIRFSIMDGNYFANKVASDNILTADEKVNIFRHFHNSEDATYLQAARKPKFQEMQRVVRFSTNGVASSTGSMLHAIEFRCSKEVLLHGIILYGAMQSKHNSCGMAIRKYYNCNSSISDTVVQLLDESKRIIISMKCQKTTAESELLEVLFDDPVVLKKNWYTITTVMSIYGTTRSGVNGEKVVSLGDGQLIEFRDSALSATDTNVSNGQIPGLLLSRRQ</sequence>
<accession>A0ABD3VB99</accession>
<evidence type="ECO:0000259" key="3">
    <source>
        <dbReference type="PROSITE" id="PS50097"/>
    </source>
</evidence>
<dbReference type="Gene3D" id="2.60.120.820">
    <property type="entry name" value="PHR domain"/>
    <property type="match status" value="1"/>
</dbReference>
<dbReference type="InterPro" id="IPR011705">
    <property type="entry name" value="BACK"/>
</dbReference>
<dbReference type="Proteomes" id="UP001634394">
    <property type="component" value="Unassembled WGS sequence"/>
</dbReference>
<evidence type="ECO:0000256" key="2">
    <source>
        <dbReference type="ARBA" id="ARBA00022490"/>
    </source>
</evidence>
<gene>
    <name evidence="4" type="ORF">ACJMK2_009102</name>
</gene>
<dbReference type="Pfam" id="PF00651">
    <property type="entry name" value="BTB"/>
    <property type="match status" value="1"/>
</dbReference>
<dbReference type="Gene3D" id="1.25.40.420">
    <property type="match status" value="1"/>
</dbReference>
<dbReference type="SMART" id="SM00875">
    <property type="entry name" value="BACK"/>
    <property type="match status" value="1"/>
</dbReference>
<dbReference type="PANTHER" id="PTHR45774">
    <property type="entry name" value="BTB/POZ DOMAIN-CONTAINING"/>
    <property type="match status" value="1"/>
</dbReference>
<dbReference type="SMART" id="SM00225">
    <property type="entry name" value="BTB"/>
    <property type="match status" value="1"/>
</dbReference>
<dbReference type="SUPFAM" id="SSF54695">
    <property type="entry name" value="POZ domain"/>
    <property type="match status" value="1"/>
</dbReference>
<name>A0ABD3VB99_SINWO</name>
<comment type="caution">
    <text evidence="4">The sequence shown here is derived from an EMBL/GenBank/DDBJ whole genome shotgun (WGS) entry which is preliminary data.</text>
</comment>
<dbReference type="AlphaFoldDB" id="A0ABD3VB99"/>
<keyword evidence="5" id="KW-1185">Reference proteome</keyword>
<dbReference type="Pfam" id="PF07707">
    <property type="entry name" value="BACK"/>
    <property type="match status" value="1"/>
</dbReference>
<dbReference type="InterPro" id="IPR038648">
    <property type="entry name" value="PHR_sf"/>
</dbReference>
<dbReference type="Gene3D" id="3.30.710.10">
    <property type="entry name" value="Potassium Channel Kv1.1, Chain A"/>
    <property type="match status" value="1"/>
</dbReference>
<keyword evidence="2" id="KW-0963">Cytoplasm</keyword>
<dbReference type="PANTHER" id="PTHR45774:SF3">
    <property type="entry name" value="BTB (POZ) DOMAIN-CONTAINING 2B-RELATED"/>
    <property type="match status" value="1"/>
</dbReference>
<dbReference type="InterPro" id="IPR000210">
    <property type="entry name" value="BTB/POZ_dom"/>
</dbReference>
<reference evidence="4 5" key="1">
    <citation type="submission" date="2024-11" db="EMBL/GenBank/DDBJ databases">
        <title>Chromosome-level genome assembly of the freshwater bivalve Anodonta woodiana.</title>
        <authorList>
            <person name="Chen X."/>
        </authorList>
    </citation>
    <scope>NUCLEOTIDE SEQUENCE [LARGE SCALE GENOMIC DNA]</scope>
    <source>
        <strain evidence="4">MN2024</strain>
        <tissue evidence="4">Gills</tissue>
    </source>
</reference>
<dbReference type="InterPro" id="IPR011333">
    <property type="entry name" value="SKP1/BTB/POZ_sf"/>
</dbReference>
<dbReference type="Pfam" id="PF08005">
    <property type="entry name" value="PHR"/>
    <property type="match status" value="1"/>
</dbReference>
<dbReference type="GO" id="GO:0005737">
    <property type="term" value="C:cytoplasm"/>
    <property type="evidence" value="ECO:0007669"/>
    <property type="project" value="UniProtKB-SubCell"/>
</dbReference>
<dbReference type="PROSITE" id="PS50097">
    <property type="entry name" value="BTB"/>
    <property type="match status" value="1"/>
</dbReference>
<organism evidence="4 5">
    <name type="scientific">Sinanodonta woodiana</name>
    <name type="common">Chinese pond mussel</name>
    <name type="synonym">Anodonta woodiana</name>
    <dbReference type="NCBI Taxonomy" id="1069815"/>
    <lineage>
        <taxon>Eukaryota</taxon>
        <taxon>Metazoa</taxon>
        <taxon>Spiralia</taxon>
        <taxon>Lophotrochozoa</taxon>
        <taxon>Mollusca</taxon>
        <taxon>Bivalvia</taxon>
        <taxon>Autobranchia</taxon>
        <taxon>Heteroconchia</taxon>
        <taxon>Palaeoheterodonta</taxon>
        <taxon>Unionida</taxon>
        <taxon>Unionoidea</taxon>
        <taxon>Unionidae</taxon>
        <taxon>Unioninae</taxon>
        <taxon>Sinanodonta</taxon>
    </lineage>
</organism>
<dbReference type="EMBL" id="JBJQND010000012">
    <property type="protein sequence ID" value="KAL3858852.1"/>
    <property type="molecule type" value="Genomic_DNA"/>
</dbReference>
<evidence type="ECO:0000313" key="4">
    <source>
        <dbReference type="EMBL" id="KAL3858852.1"/>
    </source>
</evidence>
<evidence type="ECO:0000256" key="1">
    <source>
        <dbReference type="ARBA" id="ARBA00004496"/>
    </source>
</evidence>
<protein>
    <recommendedName>
        <fullName evidence="3">BTB domain-containing protein</fullName>
    </recommendedName>
</protein>
<comment type="subcellular location">
    <subcellularLocation>
        <location evidence="1">Cytoplasm</location>
    </subcellularLocation>
</comment>